<evidence type="ECO:0000313" key="3">
    <source>
        <dbReference type="Proteomes" id="UP000198662"/>
    </source>
</evidence>
<proteinExistence type="predicted"/>
<dbReference type="EMBL" id="FNGF01000001">
    <property type="protein sequence ID" value="SDK49562.1"/>
    <property type="molecule type" value="Genomic_DNA"/>
</dbReference>
<accession>A0A1G9CD14</accession>
<dbReference type="Gene3D" id="3.40.50.720">
    <property type="entry name" value="NAD(P)-binding Rossmann-like Domain"/>
    <property type="match status" value="1"/>
</dbReference>
<dbReference type="InterPro" id="IPR036291">
    <property type="entry name" value="NAD(P)-bd_dom_sf"/>
</dbReference>
<dbReference type="OrthoDB" id="116343at2"/>
<dbReference type="Proteomes" id="UP000198662">
    <property type="component" value="Unassembled WGS sequence"/>
</dbReference>
<dbReference type="STRING" id="380244.SAMN05216298_0272"/>
<dbReference type="PANTHER" id="PTHR43162:SF1">
    <property type="entry name" value="PRESTALK A DIFFERENTIATION PROTEIN A"/>
    <property type="match status" value="1"/>
</dbReference>
<feature type="domain" description="NmrA-like" evidence="1">
    <location>
        <begin position="2"/>
        <end position="97"/>
    </location>
</feature>
<dbReference type="InterPro" id="IPR008030">
    <property type="entry name" value="NmrA-like"/>
</dbReference>
<organism evidence="2 3">
    <name type="scientific">Glycomyces sambucus</name>
    <dbReference type="NCBI Taxonomy" id="380244"/>
    <lineage>
        <taxon>Bacteria</taxon>
        <taxon>Bacillati</taxon>
        <taxon>Actinomycetota</taxon>
        <taxon>Actinomycetes</taxon>
        <taxon>Glycomycetales</taxon>
        <taxon>Glycomycetaceae</taxon>
        <taxon>Glycomyces</taxon>
    </lineage>
</organism>
<keyword evidence="3" id="KW-1185">Reference proteome</keyword>
<dbReference type="SUPFAM" id="SSF51735">
    <property type="entry name" value="NAD(P)-binding Rossmann-fold domains"/>
    <property type="match status" value="1"/>
</dbReference>
<gene>
    <name evidence="2" type="ORF">SAMN05216298_0272</name>
</gene>
<dbReference type="AlphaFoldDB" id="A0A1G9CD14"/>
<reference evidence="3" key="1">
    <citation type="submission" date="2016-10" db="EMBL/GenBank/DDBJ databases">
        <authorList>
            <person name="Varghese N."/>
            <person name="Submissions S."/>
        </authorList>
    </citation>
    <scope>NUCLEOTIDE SEQUENCE [LARGE SCALE GENOMIC DNA]</scope>
    <source>
        <strain evidence="3">CGMCC 4.3147</strain>
    </source>
</reference>
<protein>
    <submittedName>
        <fullName evidence="2">Uncharacterized conserved protein YbjT, contains NAD(P)-binding and DUF2867 domains</fullName>
    </submittedName>
</protein>
<sequence length="272" mass="28591">MTILVTGATGTVGRHLVEQLSGAGHRVRALTRDASRARFAPDVEVVEGDLTDAASLRAAFAGATAAHLITFGGDDGADLSNGHELVALAAESGVGRVSVLSGWAPTSVEAALRASAIGWTLLAPVEFMSGALEWAPEVKDSGTVSTLATFASAVVHEADIAAVAATALTEDGHAGRTYHLTGPEALTPQDRVRLLAEALGRDIAYVHLTEDQERERLRAFGYPQDYVEFGIQLATNPPAQAGDVHDTVEAVTKHPARTFAQWAAEHTDHFRA</sequence>
<evidence type="ECO:0000259" key="1">
    <source>
        <dbReference type="Pfam" id="PF05368"/>
    </source>
</evidence>
<dbReference type="InterPro" id="IPR051604">
    <property type="entry name" value="Ergot_Alk_Oxidoreductase"/>
</dbReference>
<dbReference type="Gene3D" id="3.90.25.10">
    <property type="entry name" value="UDP-galactose 4-epimerase, domain 1"/>
    <property type="match status" value="1"/>
</dbReference>
<dbReference type="RefSeq" id="WP_091041497.1">
    <property type="nucleotide sequence ID" value="NZ_FNGF01000001.1"/>
</dbReference>
<dbReference type="PANTHER" id="PTHR43162">
    <property type="match status" value="1"/>
</dbReference>
<evidence type="ECO:0000313" key="2">
    <source>
        <dbReference type="EMBL" id="SDK49562.1"/>
    </source>
</evidence>
<dbReference type="Pfam" id="PF05368">
    <property type="entry name" value="NmrA"/>
    <property type="match status" value="1"/>
</dbReference>
<name>A0A1G9CD14_9ACTN</name>